<keyword evidence="1" id="KW-0472">Membrane</keyword>
<keyword evidence="3" id="KW-0645">Protease</keyword>
<keyword evidence="3" id="KW-0482">Metalloprotease</keyword>
<feature type="domain" description="CAAX prenyl protease 2/Lysostaphin resistance protein A-like" evidence="2">
    <location>
        <begin position="106"/>
        <end position="203"/>
    </location>
</feature>
<dbReference type="AlphaFoldDB" id="A0A372IPU6"/>
<keyword evidence="1" id="KW-0812">Transmembrane</keyword>
<feature type="transmembrane region" description="Helical" evidence="1">
    <location>
        <begin position="69"/>
        <end position="91"/>
    </location>
</feature>
<dbReference type="Pfam" id="PF02517">
    <property type="entry name" value="Rce1-like"/>
    <property type="match status" value="1"/>
</dbReference>
<reference evidence="3 4" key="1">
    <citation type="submission" date="2018-08" db="EMBL/GenBank/DDBJ databases">
        <title>Acidipila sp. 4G-K13, an acidobacterium isolated from forest soil.</title>
        <authorList>
            <person name="Gao Z.-H."/>
            <person name="Qiu L.-H."/>
        </authorList>
    </citation>
    <scope>NUCLEOTIDE SEQUENCE [LARGE SCALE GENOMIC DNA]</scope>
    <source>
        <strain evidence="3 4">4G-K13</strain>
    </source>
</reference>
<organism evidence="3 4">
    <name type="scientific">Paracidobacterium acidisoli</name>
    <dbReference type="NCBI Taxonomy" id="2303751"/>
    <lineage>
        <taxon>Bacteria</taxon>
        <taxon>Pseudomonadati</taxon>
        <taxon>Acidobacteriota</taxon>
        <taxon>Terriglobia</taxon>
        <taxon>Terriglobales</taxon>
        <taxon>Acidobacteriaceae</taxon>
        <taxon>Paracidobacterium</taxon>
    </lineage>
</organism>
<dbReference type="GO" id="GO:0006508">
    <property type="term" value="P:proteolysis"/>
    <property type="evidence" value="ECO:0007669"/>
    <property type="project" value="UniProtKB-KW"/>
</dbReference>
<dbReference type="EMBL" id="QVQT01000003">
    <property type="protein sequence ID" value="RFU16904.1"/>
    <property type="molecule type" value="Genomic_DNA"/>
</dbReference>
<sequence>MLLRSRAALLAEFLALFVALPVALFVLPARIPPIPLLWLWCAYCLFALLRDPAFPRGEIRSIAPLRRYLPSILILFVAAAALITLAVRLLAPQTLFDMPRTHTVLWAAIMVLYPFLSVWPQGMIYRIFVLHRYQPLLQNEDSAPADSTGWPLIFLSAASFSLIHIIFHNWIAVALTFPGGILFAWRQRQTRSHLTACFEHALYGCFLFTVGLGHYFYVRFV</sequence>
<dbReference type="OrthoDB" id="9805801at2"/>
<comment type="caution">
    <text evidence="3">The sequence shown here is derived from an EMBL/GenBank/DDBJ whole genome shotgun (WGS) entry which is preliminary data.</text>
</comment>
<keyword evidence="4" id="KW-1185">Reference proteome</keyword>
<keyword evidence="1" id="KW-1133">Transmembrane helix</keyword>
<feature type="transmembrane region" description="Helical" evidence="1">
    <location>
        <begin position="149"/>
        <end position="181"/>
    </location>
</feature>
<feature type="transmembrane region" description="Helical" evidence="1">
    <location>
        <begin position="201"/>
        <end position="218"/>
    </location>
</feature>
<dbReference type="GO" id="GO:0008237">
    <property type="term" value="F:metallopeptidase activity"/>
    <property type="evidence" value="ECO:0007669"/>
    <property type="project" value="UniProtKB-KW"/>
</dbReference>
<dbReference type="GO" id="GO:0004175">
    <property type="term" value="F:endopeptidase activity"/>
    <property type="evidence" value="ECO:0007669"/>
    <property type="project" value="UniProtKB-ARBA"/>
</dbReference>
<name>A0A372IPU6_9BACT</name>
<dbReference type="RefSeq" id="WP_117299073.1">
    <property type="nucleotide sequence ID" value="NZ_QVQT02000003.1"/>
</dbReference>
<protein>
    <submittedName>
        <fullName evidence="3">CPBP family intramembrane metalloprotease</fullName>
    </submittedName>
</protein>
<feature type="transmembrane region" description="Helical" evidence="1">
    <location>
        <begin position="103"/>
        <end position="128"/>
    </location>
</feature>
<gene>
    <name evidence="3" type="ORF">D0Y96_09210</name>
</gene>
<feature type="transmembrane region" description="Helical" evidence="1">
    <location>
        <begin position="7"/>
        <end position="27"/>
    </location>
</feature>
<accession>A0A372IPU6</accession>
<proteinExistence type="predicted"/>
<keyword evidence="3" id="KW-0378">Hydrolase</keyword>
<dbReference type="Proteomes" id="UP000264702">
    <property type="component" value="Unassembled WGS sequence"/>
</dbReference>
<evidence type="ECO:0000259" key="2">
    <source>
        <dbReference type="Pfam" id="PF02517"/>
    </source>
</evidence>
<evidence type="ECO:0000313" key="3">
    <source>
        <dbReference type="EMBL" id="RFU16904.1"/>
    </source>
</evidence>
<dbReference type="GO" id="GO:0080120">
    <property type="term" value="P:CAAX-box protein maturation"/>
    <property type="evidence" value="ECO:0007669"/>
    <property type="project" value="UniProtKB-ARBA"/>
</dbReference>
<dbReference type="InterPro" id="IPR003675">
    <property type="entry name" value="Rce1/LyrA-like_dom"/>
</dbReference>
<evidence type="ECO:0000256" key="1">
    <source>
        <dbReference type="SAM" id="Phobius"/>
    </source>
</evidence>
<evidence type="ECO:0000313" key="4">
    <source>
        <dbReference type="Proteomes" id="UP000264702"/>
    </source>
</evidence>